<dbReference type="Proteomes" id="UP000637239">
    <property type="component" value="Chromosome 8"/>
</dbReference>
<keyword evidence="6" id="KW-1185">Reference proteome</keyword>
<evidence type="ECO:0000313" key="4">
    <source>
        <dbReference type="EMBL" id="BCR86315.1"/>
    </source>
</evidence>
<feature type="compositionally biased region" description="Acidic residues" evidence="2">
    <location>
        <begin position="452"/>
        <end position="463"/>
    </location>
</feature>
<dbReference type="Pfam" id="PF03221">
    <property type="entry name" value="HTH_Tnp_Tc5"/>
    <property type="match status" value="1"/>
</dbReference>
<dbReference type="RefSeq" id="XP_043134837.1">
    <property type="nucleotide sequence ID" value="XM_043276905.1"/>
</dbReference>
<dbReference type="GO" id="GO:0005634">
    <property type="term" value="C:nucleus"/>
    <property type="evidence" value="ECO:0007669"/>
    <property type="project" value="TreeGrafter"/>
</dbReference>
<dbReference type="SMART" id="SM00674">
    <property type="entry name" value="CENPB"/>
    <property type="match status" value="1"/>
</dbReference>
<dbReference type="SUPFAM" id="SSF46689">
    <property type="entry name" value="Homeodomain-like"/>
    <property type="match status" value="2"/>
</dbReference>
<reference evidence="5" key="2">
    <citation type="submission" date="2021-02" db="EMBL/GenBank/DDBJ databases">
        <title>Aspergillus chevalieri M1 genome sequence.</title>
        <authorList>
            <person name="Kadooka C."/>
            <person name="Mori K."/>
            <person name="Futagami T."/>
        </authorList>
    </citation>
    <scope>NUCLEOTIDE SEQUENCE</scope>
    <source>
        <strain evidence="5">M1</strain>
    </source>
</reference>
<dbReference type="Gene3D" id="1.10.10.60">
    <property type="entry name" value="Homeodomain-like"/>
    <property type="match status" value="2"/>
</dbReference>
<feature type="region of interest" description="Disordered" evidence="2">
    <location>
        <begin position="450"/>
        <end position="472"/>
    </location>
</feature>
<dbReference type="AlphaFoldDB" id="A0A7R7VWR6"/>
<evidence type="ECO:0000313" key="6">
    <source>
        <dbReference type="Proteomes" id="UP000637239"/>
    </source>
</evidence>
<reference evidence="5" key="1">
    <citation type="submission" date="2021-01" db="EMBL/GenBank/DDBJ databases">
        <authorList>
            <consortium name="Aspergillus chevalieri M1 genome sequencing consortium"/>
            <person name="Kazuki M."/>
            <person name="Futagami T."/>
        </authorList>
    </citation>
    <scope>NUCLEOTIDE SEQUENCE</scope>
    <source>
        <strain evidence="5">M1</strain>
    </source>
</reference>
<evidence type="ECO:0000256" key="2">
    <source>
        <dbReference type="SAM" id="MobiDB-lite"/>
    </source>
</evidence>
<sequence>MPQSSKRLISDVQRKALRDWAHNQPRRPTQKACIAWFYAEYNHRLSQSTVSDILSSQYQYLDSKSNPSTSIRKGTGQWHDLENILYEWQQTLNLRGAYISGDILVEKARQIWTSLPQYRDQPPPIFSNGWLHRFKQRFNIKQYTHHGEAGSVPEEAEEDMKAIRTIAGNYNEDDIYNMDETGLFWRMPPSQSLSSANRPGVKRDKSRVSIICCVNASGTDRLPIWVIGKARMPRALRNINMSAMGAEWRWNKKAWVDQIVMREWLLAFYSHIGKRAVLLTMDNFAAHLAGLELAPPPPNIRICWLPKNSTSQYQPLDQGIIQNLKIYYRRQWLRFILHHYECNQDPLQTVTLLDCIRWLIRAWNHDILSTTILACFYKSTLVLNPVQLPIESPNLSSLYEHVQQSGRLSNCMDIANFLNPMEESSELAGSEEELSSETLLEQLISRASDTGDMCDDDQEDDSPEPAPLPKPSDALNAVRLLISYMEGQDVSRASLLRSLERLERDLDSEIIASRAQGTLDSWLR</sequence>
<dbReference type="EMBL" id="AP024423">
    <property type="protein sequence ID" value="BCR92186.1"/>
    <property type="molecule type" value="Genomic_DNA"/>
</dbReference>
<organism evidence="5 6">
    <name type="scientific">Aspergillus chevalieri</name>
    <name type="common">Eurotium chevalieri</name>
    <dbReference type="NCBI Taxonomy" id="182096"/>
    <lineage>
        <taxon>Eukaryota</taxon>
        <taxon>Fungi</taxon>
        <taxon>Dikarya</taxon>
        <taxon>Ascomycota</taxon>
        <taxon>Pezizomycotina</taxon>
        <taxon>Eurotiomycetes</taxon>
        <taxon>Eurotiomycetidae</taxon>
        <taxon>Eurotiales</taxon>
        <taxon>Aspergillaceae</taxon>
        <taxon>Aspergillus</taxon>
        <taxon>Aspergillus subgen. Aspergillus</taxon>
    </lineage>
</organism>
<dbReference type="InterPro" id="IPR009057">
    <property type="entry name" value="Homeodomain-like_sf"/>
</dbReference>
<dbReference type="Pfam" id="PF18107">
    <property type="entry name" value="HTH_ABP1_N"/>
    <property type="match status" value="1"/>
</dbReference>
<name>A0A7R7VWR6_ASPCH</name>
<dbReference type="InterPro" id="IPR006600">
    <property type="entry name" value="HTH_CenpB_DNA-bd_dom"/>
</dbReference>
<dbReference type="KEGG" id="ache:ACHE_30302A"/>
<dbReference type="InterPro" id="IPR004875">
    <property type="entry name" value="DDE_SF_endonuclease_dom"/>
</dbReference>
<dbReference type="GeneID" id="66980674"/>
<dbReference type="PANTHER" id="PTHR19303:SF73">
    <property type="entry name" value="PROTEIN PDC2"/>
    <property type="match status" value="1"/>
</dbReference>
<dbReference type="PROSITE" id="PS51253">
    <property type="entry name" value="HTH_CENPB"/>
    <property type="match status" value="1"/>
</dbReference>
<keyword evidence="1" id="KW-0238">DNA-binding</keyword>
<feature type="domain" description="HTH CENPB-type" evidence="3">
    <location>
        <begin position="69"/>
        <end position="144"/>
    </location>
</feature>
<evidence type="ECO:0000256" key="1">
    <source>
        <dbReference type="ARBA" id="ARBA00023125"/>
    </source>
</evidence>
<dbReference type="Pfam" id="PF03184">
    <property type="entry name" value="DDE_1"/>
    <property type="match status" value="1"/>
</dbReference>
<dbReference type="EMBL" id="AP024418">
    <property type="protein sequence ID" value="BCR86315.1"/>
    <property type="molecule type" value="Genomic_DNA"/>
</dbReference>
<dbReference type="InterPro" id="IPR050863">
    <property type="entry name" value="CenT-Element_Derived"/>
</dbReference>
<dbReference type="Proteomes" id="UP000637239">
    <property type="component" value="Chromosome 3"/>
</dbReference>
<proteinExistence type="predicted"/>
<dbReference type="GO" id="GO:0003677">
    <property type="term" value="F:DNA binding"/>
    <property type="evidence" value="ECO:0007669"/>
    <property type="project" value="UniProtKB-KW"/>
</dbReference>
<protein>
    <recommendedName>
        <fullName evidence="3">HTH CENPB-type domain-containing protein</fullName>
    </recommendedName>
</protein>
<evidence type="ECO:0000259" key="3">
    <source>
        <dbReference type="PROSITE" id="PS51253"/>
    </source>
</evidence>
<accession>A0A7R7VWR6</accession>
<dbReference type="PANTHER" id="PTHR19303">
    <property type="entry name" value="TRANSPOSON"/>
    <property type="match status" value="1"/>
</dbReference>
<gene>
    <name evidence="4" type="ORF">ACHE_30302A</name>
    <name evidence="5" type="ORF">ACHE_80086A</name>
</gene>
<dbReference type="InterPro" id="IPR041188">
    <property type="entry name" value="HTH_ABP1_N"/>
</dbReference>
<evidence type="ECO:0000313" key="5">
    <source>
        <dbReference type="EMBL" id="BCR92186.1"/>
    </source>
</evidence>